<dbReference type="EMBL" id="FNTJ01000003">
    <property type="protein sequence ID" value="SED38317.1"/>
    <property type="molecule type" value="Genomic_DNA"/>
</dbReference>
<gene>
    <name evidence="1" type="ORF">SAMN05216178_7023</name>
</gene>
<keyword evidence="2" id="KW-1185">Reference proteome</keyword>
<dbReference type="AlphaFoldDB" id="A0A1H5A7S7"/>
<evidence type="ECO:0000313" key="2">
    <source>
        <dbReference type="Proteomes" id="UP000198982"/>
    </source>
</evidence>
<protein>
    <recommendedName>
        <fullName evidence="3">DNA primase</fullName>
    </recommendedName>
</protein>
<sequence>MSQSITDYLKDTAYPRLDAVETGLLDHLSPSNLSAGGNYVLLCPQCGKREAYYYPTHSHVNCNRKNKCGASTSLWDILAASGLTPGEIVARICEKAGVPVPERPNRRAQGNPAGQEGSEAAYVPQISPGKAIFTVTQALAKKNPQMLQTLKESRGFSDEEMALMKLGVYTTPQEVLDGLMSLGITRETAIAKGYIEVDKENPDKLLNADFGAP</sequence>
<accession>A0A1H5A7S7</accession>
<organism evidence="1 2">
    <name type="scientific">Pseudomonas saponiphila</name>
    <dbReference type="NCBI Taxonomy" id="556534"/>
    <lineage>
        <taxon>Bacteria</taxon>
        <taxon>Pseudomonadati</taxon>
        <taxon>Pseudomonadota</taxon>
        <taxon>Gammaproteobacteria</taxon>
        <taxon>Pseudomonadales</taxon>
        <taxon>Pseudomonadaceae</taxon>
        <taxon>Pseudomonas</taxon>
    </lineage>
</organism>
<evidence type="ECO:0008006" key="3">
    <source>
        <dbReference type="Google" id="ProtNLM"/>
    </source>
</evidence>
<proteinExistence type="predicted"/>
<reference evidence="2" key="1">
    <citation type="submission" date="2016-10" db="EMBL/GenBank/DDBJ databases">
        <authorList>
            <person name="Varghese N."/>
            <person name="Submissions S."/>
        </authorList>
    </citation>
    <scope>NUCLEOTIDE SEQUENCE [LARGE SCALE GENOMIC DNA]</scope>
    <source>
        <strain evidence="2">DSM 9751</strain>
    </source>
</reference>
<dbReference type="RefSeq" id="WP_092320970.1">
    <property type="nucleotide sequence ID" value="NZ_FNTJ01000003.1"/>
</dbReference>
<evidence type="ECO:0000313" key="1">
    <source>
        <dbReference type="EMBL" id="SED38317.1"/>
    </source>
</evidence>
<name>A0A1H5A7S7_9PSED</name>
<dbReference type="Proteomes" id="UP000198982">
    <property type="component" value="Unassembled WGS sequence"/>
</dbReference>